<keyword evidence="5 7" id="KW-1133">Transmembrane helix</keyword>
<protein>
    <recommendedName>
        <fullName evidence="8">ABC transmembrane type-1 domain-containing protein</fullName>
    </recommendedName>
</protein>
<feature type="transmembrane region" description="Helical" evidence="7">
    <location>
        <begin position="209"/>
        <end position="235"/>
    </location>
</feature>
<gene>
    <name evidence="9" type="ORF">METZ01_LOCUS438219</name>
</gene>
<dbReference type="Gene3D" id="1.10.3720.10">
    <property type="entry name" value="MetI-like"/>
    <property type="match status" value="1"/>
</dbReference>
<feature type="transmembrane region" description="Helical" evidence="7">
    <location>
        <begin position="109"/>
        <end position="128"/>
    </location>
</feature>
<keyword evidence="3" id="KW-1003">Cell membrane</keyword>
<evidence type="ECO:0000256" key="1">
    <source>
        <dbReference type="ARBA" id="ARBA00004651"/>
    </source>
</evidence>
<evidence type="ECO:0000256" key="3">
    <source>
        <dbReference type="ARBA" id="ARBA00022475"/>
    </source>
</evidence>
<accession>A0A382YR79</accession>
<feature type="domain" description="ABC transmembrane type-1" evidence="8">
    <location>
        <begin position="16"/>
        <end position="232"/>
    </location>
</feature>
<evidence type="ECO:0000256" key="5">
    <source>
        <dbReference type="ARBA" id="ARBA00022989"/>
    </source>
</evidence>
<dbReference type="SUPFAM" id="SSF161098">
    <property type="entry name" value="MetI-like"/>
    <property type="match status" value="1"/>
</dbReference>
<proteinExistence type="predicted"/>
<dbReference type="AlphaFoldDB" id="A0A382YR79"/>
<keyword evidence="2" id="KW-0813">Transport</keyword>
<evidence type="ECO:0000256" key="6">
    <source>
        <dbReference type="ARBA" id="ARBA00023136"/>
    </source>
</evidence>
<keyword evidence="4 7" id="KW-0812">Transmembrane</keyword>
<feature type="transmembrane region" description="Helical" evidence="7">
    <location>
        <begin position="20"/>
        <end position="43"/>
    </location>
</feature>
<organism evidence="9">
    <name type="scientific">marine metagenome</name>
    <dbReference type="NCBI Taxonomy" id="408172"/>
    <lineage>
        <taxon>unclassified sequences</taxon>
        <taxon>metagenomes</taxon>
        <taxon>ecological metagenomes</taxon>
    </lineage>
</organism>
<dbReference type="CDD" id="cd06261">
    <property type="entry name" value="TM_PBP2"/>
    <property type="match status" value="1"/>
</dbReference>
<evidence type="ECO:0000313" key="9">
    <source>
        <dbReference type="EMBL" id="SVD85365.1"/>
    </source>
</evidence>
<comment type="subcellular location">
    <subcellularLocation>
        <location evidence="1">Cell membrane</location>
        <topology evidence="1">Multi-pass membrane protein</topology>
    </subcellularLocation>
</comment>
<dbReference type="InterPro" id="IPR035906">
    <property type="entry name" value="MetI-like_sf"/>
</dbReference>
<dbReference type="PANTHER" id="PTHR30465:SF66">
    <property type="entry name" value="INNER MEMBRANE ABC TRANSPORTER PERMEASE PROTEIN YEJB"/>
    <property type="match status" value="1"/>
</dbReference>
<dbReference type="PANTHER" id="PTHR30465">
    <property type="entry name" value="INNER MEMBRANE ABC TRANSPORTER"/>
    <property type="match status" value="1"/>
</dbReference>
<dbReference type="GO" id="GO:0055085">
    <property type="term" value="P:transmembrane transport"/>
    <property type="evidence" value="ECO:0007669"/>
    <property type="project" value="InterPro"/>
</dbReference>
<dbReference type="GO" id="GO:0042884">
    <property type="term" value="P:microcin transport"/>
    <property type="evidence" value="ECO:0007669"/>
    <property type="project" value="TreeGrafter"/>
</dbReference>
<dbReference type="PROSITE" id="PS50928">
    <property type="entry name" value="ABC_TM1"/>
    <property type="match status" value="1"/>
</dbReference>
<evidence type="ECO:0000256" key="7">
    <source>
        <dbReference type="SAM" id="Phobius"/>
    </source>
</evidence>
<evidence type="ECO:0000259" key="8">
    <source>
        <dbReference type="PROSITE" id="PS50928"/>
    </source>
</evidence>
<dbReference type="InterPro" id="IPR000515">
    <property type="entry name" value="MetI-like"/>
</dbReference>
<feature type="non-terminal residue" evidence="9">
    <location>
        <position position="1"/>
    </location>
</feature>
<feature type="transmembrane region" description="Helical" evidence="7">
    <location>
        <begin position="55"/>
        <end position="78"/>
    </location>
</feature>
<dbReference type="EMBL" id="UINC01177620">
    <property type="protein sequence ID" value="SVD85365.1"/>
    <property type="molecule type" value="Genomic_DNA"/>
</dbReference>
<dbReference type="Pfam" id="PF00528">
    <property type="entry name" value="BPD_transp_1"/>
    <property type="match status" value="1"/>
</dbReference>
<name>A0A382YR79_9ZZZZ</name>
<evidence type="ECO:0000256" key="2">
    <source>
        <dbReference type="ARBA" id="ARBA00022448"/>
    </source>
</evidence>
<dbReference type="GO" id="GO:0005886">
    <property type="term" value="C:plasma membrane"/>
    <property type="evidence" value="ECO:0007669"/>
    <property type="project" value="UniProtKB-SubCell"/>
</dbReference>
<reference evidence="9" key="1">
    <citation type="submission" date="2018-05" db="EMBL/GenBank/DDBJ databases">
        <authorList>
            <person name="Lanie J.A."/>
            <person name="Ng W.-L."/>
            <person name="Kazmierczak K.M."/>
            <person name="Andrzejewski T.M."/>
            <person name="Davidsen T.M."/>
            <person name="Wayne K.J."/>
            <person name="Tettelin H."/>
            <person name="Glass J.I."/>
            <person name="Rusch D."/>
            <person name="Podicherti R."/>
            <person name="Tsui H.-C.T."/>
            <person name="Winkler M.E."/>
        </authorList>
    </citation>
    <scope>NUCLEOTIDE SEQUENCE</scope>
</reference>
<evidence type="ECO:0000256" key="4">
    <source>
        <dbReference type="ARBA" id="ARBA00022692"/>
    </source>
</evidence>
<keyword evidence="6 7" id="KW-0472">Membrane</keyword>
<feature type="transmembrane region" description="Helical" evidence="7">
    <location>
        <begin position="164"/>
        <end position="189"/>
    </location>
</feature>
<sequence>STRFGEPVADVIAERLPVSTYFGLLTFLLTYAVCIPLGVFKAVRHNTLPDDLSSILIFVGYAVPGYALGSLLLLFFSVKLDWLPMGGLTSEGFDDLSLWAQLKDLSAHTFQPLCCYLIGGFAFVTMLMKNHLMDNLSADYVRTAMAKGVSFRNAVRKHALRNSLVPLATNVGHQVTLFVTGSFLIETIFDIDGFGLLGFNSVIDRDYPVVMGVLTLSATLMLLGNVLSDALVAFADPRVRFE</sequence>